<organism evidence="3 4">
    <name type="scientific">Imhoffiella purpurea</name>
    <dbReference type="NCBI Taxonomy" id="1249627"/>
    <lineage>
        <taxon>Bacteria</taxon>
        <taxon>Pseudomonadati</taxon>
        <taxon>Pseudomonadota</taxon>
        <taxon>Gammaproteobacteria</taxon>
        <taxon>Chromatiales</taxon>
        <taxon>Chromatiaceae</taxon>
        <taxon>Imhoffiella</taxon>
    </lineage>
</organism>
<dbReference type="InterPro" id="IPR004843">
    <property type="entry name" value="Calcineurin-like_PHP"/>
</dbReference>
<dbReference type="RefSeq" id="WP_043749344.1">
    <property type="nucleotide sequence ID" value="NZ_AONC01000009.1"/>
</dbReference>
<gene>
    <name evidence="3" type="ORF">D779_4164</name>
</gene>
<dbReference type="GO" id="GO:0004527">
    <property type="term" value="F:exonuclease activity"/>
    <property type="evidence" value="ECO:0007669"/>
    <property type="project" value="UniProtKB-KW"/>
</dbReference>
<sequence>MKFIHASDIHLDSPLRGLERYDGAPVEEIRGATRRACENLIRVAIDERVDFLLLAGDIYDGDWRDYNTGLFFARQLARLKEAGIPVFMVAGNHDAESRISRVLQMPANVRLFGSAAAETARLEDLGVAIHGQSFQTPSVTEDLSLGYPPAIPGFFNIGLLHTSLDGRPGHAPYAPCRLDGLLTRGYDYWALGHVHRYEVVAEDPWVVYAGNLQGRHVREPGAKGCVLVSVEDGRLRDLSHRSLDVLRWQQAEVDLGDAETLTAVLERIEGALEAALSGADGRLLALRLRLGGRTLMHARLHAEQAWLVAECRARALELGAGVLWLEQVRIETRAPATPGVQGAAEDALGGLLAAIDTLELDADRLSALSGEVADLAAKLPADLMAEESGARPTDLSQLPSALEDVKALLVERLLEGPSGTAGRG</sequence>
<dbReference type="Pfam" id="PF00149">
    <property type="entry name" value="Metallophos"/>
    <property type="match status" value="1"/>
</dbReference>
<protein>
    <submittedName>
        <fullName evidence="3">DNA repair exonuclease family protein YhaO</fullName>
    </submittedName>
</protein>
<dbReference type="SUPFAM" id="SSF56300">
    <property type="entry name" value="Metallo-dependent phosphatases"/>
    <property type="match status" value="1"/>
</dbReference>
<feature type="domain" description="Calcineurin-like phosphoesterase" evidence="2">
    <location>
        <begin position="1"/>
        <end position="197"/>
    </location>
</feature>
<dbReference type="PANTHER" id="PTHR30337:SF7">
    <property type="entry name" value="PHOSPHOESTERASE"/>
    <property type="match status" value="1"/>
</dbReference>
<evidence type="ECO:0000256" key="1">
    <source>
        <dbReference type="ARBA" id="ARBA00022801"/>
    </source>
</evidence>
<keyword evidence="1" id="KW-0378">Hydrolase</keyword>
<dbReference type="AlphaFoldDB" id="W9VHX7"/>
<evidence type="ECO:0000313" key="3">
    <source>
        <dbReference type="EMBL" id="EXJ16611.1"/>
    </source>
</evidence>
<dbReference type="Gene3D" id="3.60.21.10">
    <property type="match status" value="1"/>
</dbReference>
<reference evidence="3 4" key="1">
    <citation type="submission" date="2012-11" db="EMBL/GenBank/DDBJ databases">
        <title>Genome assembly of Thiorhodococcus sp. AK35.</title>
        <authorList>
            <person name="Nupur N."/>
            <person name="Khatri I."/>
            <person name="Subramanian S."/>
            <person name="Pinnaka A."/>
        </authorList>
    </citation>
    <scope>NUCLEOTIDE SEQUENCE [LARGE SCALE GENOMIC DNA]</scope>
    <source>
        <strain evidence="3 4">AK35</strain>
    </source>
</reference>
<dbReference type="STRING" id="1249627.D779_4164"/>
<dbReference type="PATRIC" id="fig|1249627.3.peg.670"/>
<keyword evidence="3" id="KW-0540">Nuclease</keyword>
<dbReference type="CDD" id="cd00840">
    <property type="entry name" value="MPP_Mre11_N"/>
    <property type="match status" value="1"/>
</dbReference>
<proteinExistence type="predicted"/>
<dbReference type="PIRSF" id="PIRSF033091">
    <property type="entry name" value="Pesterase_YhaO"/>
    <property type="match status" value="1"/>
</dbReference>
<dbReference type="PANTHER" id="PTHR30337">
    <property type="entry name" value="COMPONENT OF ATP-DEPENDENT DSDNA EXONUCLEASE"/>
    <property type="match status" value="1"/>
</dbReference>
<comment type="caution">
    <text evidence="3">The sequence shown here is derived from an EMBL/GenBank/DDBJ whole genome shotgun (WGS) entry which is preliminary data.</text>
</comment>
<evidence type="ECO:0000313" key="4">
    <source>
        <dbReference type="Proteomes" id="UP000019460"/>
    </source>
</evidence>
<dbReference type="Proteomes" id="UP000019460">
    <property type="component" value="Unassembled WGS sequence"/>
</dbReference>
<keyword evidence="3" id="KW-0269">Exonuclease</keyword>
<dbReference type="OrthoDB" id="9773856at2"/>
<dbReference type="InterPro" id="IPR014576">
    <property type="entry name" value="Pesterase_YhaO"/>
</dbReference>
<dbReference type="InterPro" id="IPR029052">
    <property type="entry name" value="Metallo-depent_PP-like"/>
</dbReference>
<name>W9VHX7_9GAMM</name>
<evidence type="ECO:0000259" key="2">
    <source>
        <dbReference type="Pfam" id="PF00149"/>
    </source>
</evidence>
<dbReference type="InterPro" id="IPR041796">
    <property type="entry name" value="Mre11_N"/>
</dbReference>
<keyword evidence="4" id="KW-1185">Reference proteome</keyword>
<accession>W9VHX7</accession>
<dbReference type="InterPro" id="IPR050535">
    <property type="entry name" value="DNA_Repair-Maintenance_Comp"/>
</dbReference>
<dbReference type="eggNOG" id="COG0420">
    <property type="taxonomic scope" value="Bacteria"/>
</dbReference>
<dbReference type="EMBL" id="AONC01000009">
    <property type="protein sequence ID" value="EXJ16611.1"/>
    <property type="molecule type" value="Genomic_DNA"/>
</dbReference>